<feature type="non-terminal residue" evidence="5">
    <location>
        <position position="830"/>
    </location>
</feature>
<dbReference type="SUPFAM" id="SSF48403">
    <property type="entry name" value="Ankyrin repeat"/>
    <property type="match status" value="1"/>
</dbReference>
<dbReference type="EMBL" id="KV441549">
    <property type="protein sequence ID" value="OAG10753.1"/>
    <property type="molecule type" value="Genomic_DNA"/>
</dbReference>
<evidence type="ECO:0000256" key="1">
    <source>
        <dbReference type="ARBA" id="ARBA00022737"/>
    </source>
</evidence>
<dbReference type="InterPro" id="IPR054471">
    <property type="entry name" value="GPIID_WHD"/>
</dbReference>
<sequence length="830" mass="94848">MRLLYTATDGRFEWTRNYIKKKDIPNYAILSHTWMDGQEVTFEDLKNINNAKDFNSPSSEGYRKLRFCAQQAKQDDLDYFWVDTCCIDKSDSSELQESINSMFRWYQRATRCYVYLPDVEHDTLDEDGKLAFKQSRWFTRGWTLQELLAPTSVEFFSRNGRRLGDKDSLRHMIREITGIPVDALHGREISEFTIAERFSWTDNRQTTREEDAAYCLLGIFGIYMPLIYGEGKEHAIKRLKKMVHEDITSASVGESQKERLGKICKWLSAPDPSINYHKALKQRQAGTGTWLVEGEQFTRWKVGVASRLWLHGIPGCGKTILSATVIENLRQHCGSDTSMATAYFYFDFKDAQKRDPDLAIRSLLSQLLQRAAIIPKSIDELFASCENTGRLPTLHAFLEVLRLTVQELGQVYIVLDALDECILRPELMDVIETVAGWQLDNMHLLLTSRKERDIEKSLEKFILDKDTIRLREDKVDMDIQRYIQQRLSDDKDLAKWNKDAAIRQEIETALMGGARGMFRWAVCQLDRLGVCRNRAMLRKSLATLPQTLDQTYDCILSAIGEEDSNYAMRILQWLTFSQRPLSVEEIAEIIALDSKRDQSFDRDEVLEDPLEVLNICSSLVTVTVVMTKRIVALAHYSVQEYLLSDRIRQGPAKKYGMGKVECQVLITVSCLKYLAQLPQPLSEETLQTFALALYVARFWSHHLRETEDEEGVSHLALNLLLENKTAYLTWLQLSNPDWPEDKPNLEKGAESIAAPLYYAALLNLSTITKMLLDQDAEINDQGGEFGNALQAASQAGHEAIVRTLLESKITDVNAQGGYYGNALQAASFEG</sequence>
<dbReference type="PANTHER" id="PTHR10622:SF13">
    <property type="entry name" value="NACHT DOMAIN-CONTAINING PROTEIN"/>
    <property type="match status" value="1"/>
</dbReference>
<evidence type="ECO:0000259" key="2">
    <source>
        <dbReference type="Pfam" id="PF06985"/>
    </source>
</evidence>
<dbReference type="OrthoDB" id="1577640at2759"/>
<organism evidence="5 6">
    <name type="scientific">Paraphaeosphaeria sporulosa</name>
    <dbReference type="NCBI Taxonomy" id="1460663"/>
    <lineage>
        <taxon>Eukaryota</taxon>
        <taxon>Fungi</taxon>
        <taxon>Dikarya</taxon>
        <taxon>Ascomycota</taxon>
        <taxon>Pezizomycotina</taxon>
        <taxon>Dothideomycetes</taxon>
        <taxon>Pleosporomycetidae</taxon>
        <taxon>Pleosporales</taxon>
        <taxon>Massarineae</taxon>
        <taxon>Didymosphaeriaceae</taxon>
        <taxon>Paraphaeosphaeria</taxon>
    </lineage>
</organism>
<dbReference type="InterPro" id="IPR056884">
    <property type="entry name" value="NPHP3-like_N"/>
</dbReference>
<dbReference type="InParanoid" id="A0A177CT96"/>
<dbReference type="AlphaFoldDB" id="A0A177CT96"/>
<evidence type="ECO:0000313" key="5">
    <source>
        <dbReference type="EMBL" id="OAG10753.1"/>
    </source>
</evidence>
<dbReference type="Pfam" id="PF06985">
    <property type="entry name" value="HET"/>
    <property type="match status" value="1"/>
</dbReference>
<dbReference type="InterPro" id="IPR036770">
    <property type="entry name" value="Ankyrin_rpt-contain_sf"/>
</dbReference>
<reference evidence="5 6" key="1">
    <citation type="submission" date="2016-05" db="EMBL/GenBank/DDBJ databases">
        <title>Comparative analysis of secretome profiles of manganese(II)-oxidizing ascomycete fungi.</title>
        <authorList>
            <consortium name="DOE Joint Genome Institute"/>
            <person name="Zeiner C.A."/>
            <person name="Purvine S.O."/>
            <person name="Zink E.M."/>
            <person name="Wu S."/>
            <person name="Pasa-Tolic L."/>
            <person name="Chaput D.L."/>
            <person name="Haridas S."/>
            <person name="Grigoriev I.V."/>
            <person name="Santelli C.M."/>
            <person name="Hansel C.M."/>
        </authorList>
    </citation>
    <scope>NUCLEOTIDE SEQUENCE [LARGE SCALE GENOMIC DNA]</scope>
    <source>
        <strain evidence="5 6">AP3s5-JAC2a</strain>
    </source>
</reference>
<gene>
    <name evidence="5" type="ORF">CC84DRAFT_1139523</name>
</gene>
<dbReference type="Pfam" id="PF24883">
    <property type="entry name" value="NPHP3_N"/>
    <property type="match status" value="1"/>
</dbReference>
<dbReference type="Proteomes" id="UP000077069">
    <property type="component" value="Unassembled WGS sequence"/>
</dbReference>
<keyword evidence="1" id="KW-0677">Repeat</keyword>
<feature type="domain" description="GPI inositol-deacylase winged helix" evidence="3">
    <location>
        <begin position="564"/>
        <end position="646"/>
    </location>
</feature>
<evidence type="ECO:0000313" key="6">
    <source>
        <dbReference type="Proteomes" id="UP000077069"/>
    </source>
</evidence>
<keyword evidence="6" id="KW-1185">Reference proteome</keyword>
<feature type="domain" description="Nephrocystin 3-like N-terminal" evidence="4">
    <location>
        <begin position="286"/>
        <end position="449"/>
    </location>
</feature>
<dbReference type="SUPFAM" id="SSF52540">
    <property type="entry name" value="P-loop containing nucleoside triphosphate hydrolases"/>
    <property type="match status" value="1"/>
</dbReference>
<dbReference type="InterPro" id="IPR010730">
    <property type="entry name" value="HET"/>
</dbReference>
<dbReference type="PANTHER" id="PTHR10622">
    <property type="entry name" value="HET DOMAIN-CONTAINING PROTEIN"/>
    <property type="match status" value="1"/>
</dbReference>
<feature type="domain" description="Heterokaryon incompatibility" evidence="2">
    <location>
        <begin position="27"/>
        <end position="123"/>
    </location>
</feature>
<dbReference type="Pfam" id="PF22939">
    <property type="entry name" value="WHD_GPIID"/>
    <property type="match status" value="1"/>
</dbReference>
<name>A0A177CT96_9PLEO</name>
<dbReference type="RefSeq" id="XP_018041118.1">
    <property type="nucleotide sequence ID" value="XM_018176242.1"/>
</dbReference>
<dbReference type="STRING" id="1460663.A0A177CT96"/>
<dbReference type="InterPro" id="IPR027417">
    <property type="entry name" value="P-loop_NTPase"/>
</dbReference>
<proteinExistence type="predicted"/>
<dbReference type="Gene3D" id="3.40.50.300">
    <property type="entry name" value="P-loop containing nucleotide triphosphate hydrolases"/>
    <property type="match status" value="1"/>
</dbReference>
<protein>
    <submittedName>
        <fullName evidence="5">HET-domain-containing protein</fullName>
    </submittedName>
</protein>
<evidence type="ECO:0000259" key="4">
    <source>
        <dbReference type="Pfam" id="PF24883"/>
    </source>
</evidence>
<dbReference type="Gene3D" id="1.25.40.20">
    <property type="entry name" value="Ankyrin repeat-containing domain"/>
    <property type="match status" value="1"/>
</dbReference>
<evidence type="ECO:0000259" key="3">
    <source>
        <dbReference type="Pfam" id="PF22939"/>
    </source>
</evidence>
<dbReference type="GeneID" id="28759728"/>
<accession>A0A177CT96</accession>